<evidence type="ECO:0000256" key="1">
    <source>
        <dbReference type="ARBA" id="ARBA00010515"/>
    </source>
</evidence>
<sequence>MEQTNPQQLAGIRAYLKQLSDPQRPLEQIRREMSEAPSEQPTIVGLITKPVNVNGLYGEWVSTAEIEISGDGSKPVVLYFHGGGFVAGTCRFYRDMAARISHFSGVQVLTFEYRLAPEHPYPAANEDALTAYYWLIEQGYSASQIMFGGDSVGATLALMTLITLRDRREALPVGAFMISPHADLVHLDGDSYVTNKELDPTGSLEGNERILAAYLSSWQSVPPEILSPLRMNLTGLPPLFIQVGSMEVLLSDAVRLREQAEQAGVDVTLEIWDNMWSVFHFLAYMLPEAEQAIRNIGMFNRQKLLECNR</sequence>
<dbReference type="InterPro" id="IPR013094">
    <property type="entry name" value="AB_hydrolase_3"/>
</dbReference>
<dbReference type="EMBL" id="RZNX01000001">
    <property type="protein sequence ID" value="RUT36226.1"/>
    <property type="molecule type" value="Genomic_DNA"/>
</dbReference>
<dbReference type="OrthoDB" id="9815425at2"/>
<keyword evidence="5" id="KW-1185">Reference proteome</keyword>
<dbReference type="AlphaFoldDB" id="A0A433XQB0"/>
<feature type="domain" description="Alpha/beta hydrolase fold-3" evidence="3">
    <location>
        <begin position="77"/>
        <end position="280"/>
    </location>
</feature>
<comment type="caution">
    <text evidence="4">The sequence shown here is derived from an EMBL/GenBank/DDBJ whole genome shotgun (WGS) entry which is preliminary data.</text>
</comment>
<dbReference type="SUPFAM" id="SSF53474">
    <property type="entry name" value="alpha/beta-Hydrolases"/>
    <property type="match status" value="1"/>
</dbReference>
<evidence type="ECO:0000313" key="5">
    <source>
        <dbReference type="Proteomes" id="UP000272464"/>
    </source>
</evidence>
<gene>
    <name evidence="4" type="ORF">EJP77_04340</name>
</gene>
<dbReference type="Proteomes" id="UP000272464">
    <property type="component" value="Unassembled WGS sequence"/>
</dbReference>
<dbReference type="InterPro" id="IPR050300">
    <property type="entry name" value="GDXG_lipolytic_enzyme"/>
</dbReference>
<dbReference type="GO" id="GO:0004806">
    <property type="term" value="F:triacylglycerol lipase activity"/>
    <property type="evidence" value="ECO:0007669"/>
    <property type="project" value="TreeGrafter"/>
</dbReference>
<protein>
    <submittedName>
        <fullName evidence="4">Alpha/beta hydrolase</fullName>
    </submittedName>
</protein>
<comment type="similarity">
    <text evidence="1">Belongs to the 'GDXG' lipolytic enzyme family.</text>
</comment>
<organism evidence="4 5">
    <name type="scientific">Paenibacillus zeisoli</name>
    <dbReference type="NCBI Taxonomy" id="2496267"/>
    <lineage>
        <taxon>Bacteria</taxon>
        <taxon>Bacillati</taxon>
        <taxon>Bacillota</taxon>
        <taxon>Bacilli</taxon>
        <taxon>Bacillales</taxon>
        <taxon>Paenibacillaceae</taxon>
        <taxon>Paenibacillus</taxon>
    </lineage>
</organism>
<dbReference type="InterPro" id="IPR029058">
    <property type="entry name" value="AB_hydrolase_fold"/>
</dbReference>
<accession>A0A433XQB0</accession>
<evidence type="ECO:0000259" key="3">
    <source>
        <dbReference type="Pfam" id="PF07859"/>
    </source>
</evidence>
<dbReference type="RefSeq" id="WP_127197921.1">
    <property type="nucleotide sequence ID" value="NZ_RZNX01000001.1"/>
</dbReference>
<dbReference type="Pfam" id="PF07859">
    <property type="entry name" value="Abhydrolase_3"/>
    <property type="match status" value="1"/>
</dbReference>
<evidence type="ECO:0000313" key="4">
    <source>
        <dbReference type="EMBL" id="RUT36226.1"/>
    </source>
</evidence>
<keyword evidence="2 4" id="KW-0378">Hydrolase</keyword>
<dbReference type="PANTHER" id="PTHR48081">
    <property type="entry name" value="AB HYDROLASE SUPERFAMILY PROTEIN C4A8.06C"/>
    <property type="match status" value="1"/>
</dbReference>
<proteinExistence type="inferred from homology"/>
<name>A0A433XQB0_9BACL</name>
<reference evidence="4 5" key="1">
    <citation type="submission" date="2018-12" db="EMBL/GenBank/DDBJ databases">
        <authorList>
            <person name="Sun L."/>
            <person name="Chen Z."/>
        </authorList>
    </citation>
    <scope>NUCLEOTIDE SEQUENCE [LARGE SCALE GENOMIC DNA]</scope>
    <source>
        <strain evidence="4 5">3-5-3</strain>
    </source>
</reference>
<dbReference type="Gene3D" id="3.40.50.1820">
    <property type="entry name" value="alpha/beta hydrolase"/>
    <property type="match status" value="1"/>
</dbReference>
<dbReference type="PANTHER" id="PTHR48081:SF30">
    <property type="entry name" value="ACETYL-HYDROLASE LIPR-RELATED"/>
    <property type="match status" value="1"/>
</dbReference>
<evidence type="ECO:0000256" key="2">
    <source>
        <dbReference type="ARBA" id="ARBA00022801"/>
    </source>
</evidence>